<protein>
    <recommendedName>
        <fullName evidence="5">Putative glutamate--cysteine ligase 2</fullName>
        <ecNumber evidence="5">6.3.2.2</ecNumber>
    </recommendedName>
    <alternativeName>
        <fullName evidence="5">Gamma-glutamylcysteine synthetase 2</fullName>
        <shortName evidence="5">GCS 2</shortName>
        <shortName evidence="5">Gamma-GCS 2</shortName>
    </alternativeName>
</protein>
<evidence type="ECO:0000256" key="5">
    <source>
        <dbReference type="HAMAP-Rule" id="MF_01609"/>
    </source>
</evidence>
<evidence type="ECO:0000313" key="7">
    <source>
        <dbReference type="Proteomes" id="UP000598146"/>
    </source>
</evidence>
<comment type="caution">
    <text evidence="6">The sequence shown here is derived from an EMBL/GenBank/DDBJ whole genome shotgun (WGS) entry which is preliminary data.</text>
</comment>
<evidence type="ECO:0000256" key="1">
    <source>
        <dbReference type="ARBA" id="ARBA00022598"/>
    </source>
</evidence>
<evidence type="ECO:0000256" key="4">
    <source>
        <dbReference type="ARBA" id="ARBA00048819"/>
    </source>
</evidence>
<dbReference type="NCBIfam" id="TIGR02050">
    <property type="entry name" value="gshA_cyan_rel"/>
    <property type="match status" value="1"/>
</dbReference>
<dbReference type="InterPro" id="IPR006336">
    <property type="entry name" value="GCS2"/>
</dbReference>
<keyword evidence="1 5" id="KW-0436">Ligase</keyword>
<accession>A0A931G6E3</accession>
<dbReference type="InterPro" id="IPR011793">
    <property type="entry name" value="YbdK"/>
</dbReference>
<name>A0A931G6E3_9ACTN</name>
<dbReference type="Gene3D" id="3.30.590.20">
    <property type="match status" value="1"/>
</dbReference>
<dbReference type="PANTHER" id="PTHR36510:SF1">
    <property type="entry name" value="GLUTAMATE--CYSTEINE LIGASE 2-RELATED"/>
    <property type="match status" value="1"/>
</dbReference>
<keyword evidence="3 5" id="KW-0067">ATP-binding</keyword>
<evidence type="ECO:0000256" key="2">
    <source>
        <dbReference type="ARBA" id="ARBA00022741"/>
    </source>
</evidence>
<keyword evidence="7" id="KW-1185">Reference proteome</keyword>
<dbReference type="EC" id="6.3.2.2" evidence="5"/>
<proteinExistence type="inferred from homology"/>
<comment type="catalytic activity">
    <reaction evidence="4 5">
        <text>L-cysteine + L-glutamate + ATP = gamma-L-glutamyl-L-cysteine + ADP + phosphate + H(+)</text>
        <dbReference type="Rhea" id="RHEA:13285"/>
        <dbReference type="ChEBI" id="CHEBI:15378"/>
        <dbReference type="ChEBI" id="CHEBI:29985"/>
        <dbReference type="ChEBI" id="CHEBI:30616"/>
        <dbReference type="ChEBI" id="CHEBI:35235"/>
        <dbReference type="ChEBI" id="CHEBI:43474"/>
        <dbReference type="ChEBI" id="CHEBI:58173"/>
        <dbReference type="ChEBI" id="CHEBI:456216"/>
        <dbReference type="EC" id="6.3.2.2"/>
    </reaction>
</comment>
<dbReference type="GO" id="GO:0004357">
    <property type="term" value="F:glutamate-cysteine ligase activity"/>
    <property type="evidence" value="ECO:0007669"/>
    <property type="project" value="UniProtKB-EC"/>
</dbReference>
<comment type="function">
    <text evidence="5">ATP-dependent carboxylate-amine ligase which exhibits weak glutamate--cysteine ligase activity.</text>
</comment>
<dbReference type="Proteomes" id="UP000598146">
    <property type="component" value="Unassembled WGS sequence"/>
</dbReference>
<dbReference type="PANTHER" id="PTHR36510">
    <property type="entry name" value="GLUTAMATE--CYSTEINE LIGASE 2-RELATED"/>
    <property type="match status" value="1"/>
</dbReference>
<evidence type="ECO:0000256" key="3">
    <source>
        <dbReference type="ARBA" id="ARBA00022840"/>
    </source>
</evidence>
<dbReference type="SUPFAM" id="SSF55931">
    <property type="entry name" value="Glutamine synthetase/guanido kinase"/>
    <property type="match status" value="1"/>
</dbReference>
<keyword evidence="2 5" id="KW-0547">Nucleotide-binding</keyword>
<comment type="similarity">
    <text evidence="5">Belongs to the glutamate--cysteine ligase type 2 family. YbdK subfamily.</text>
</comment>
<dbReference type="Pfam" id="PF04107">
    <property type="entry name" value="GCS2"/>
    <property type="match status" value="1"/>
</dbReference>
<dbReference type="GO" id="GO:0005524">
    <property type="term" value="F:ATP binding"/>
    <property type="evidence" value="ECO:0007669"/>
    <property type="project" value="UniProtKB-KW"/>
</dbReference>
<gene>
    <name evidence="6" type="ORF">I4J89_37450</name>
</gene>
<dbReference type="HAMAP" id="MF_01609">
    <property type="entry name" value="Glu_cys_ligase_2"/>
    <property type="match status" value="1"/>
</dbReference>
<evidence type="ECO:0000313" key="6">
    <source>
        <dbReference type="EMBL" id="MBG0567149.1"/>
    </source>
</evidence>
<dbReference type="GO" id="GO:0042398">
    <property type="term" value="P:modified amino acid biosynthetic process"/>
    <property type="evidence" value="ECO:0007669"/>
    <property type="project" value="InterPro"/>
</dbReference>
<reference evidence="6" key="1">
    <citation type="submission" date="2020-11" db="EMBL/GenBank/DDBJ databases">
        <title>Isolation and identification of active actinomycetes.</title>
        <authorList>
            <person name="Sun X."/>
        </authorList>
    </citation>
    <scope>NUCLEOTIDE SEQUENCE</scope>
    <source>
        <strain evidence="6">NEAU-A11</strain>
    </source>
</reference>
<dbReference type="InterPro" id="IPR050141">
    <property type="entry name" value="GCL_type2/YbdK_subfam"/>
</dbReference>
<organism evidence="6 7">
    <name type="scientific">Actinoplanes aureus</name>
    <dbReference type="NCBI Taxonomy" id="2792083"/>
    <lineage>
        <taxon>Bacteria</taxon>
        <taxon>Bacillati</taxon>
        <taxon>Actinomycetota</taxon>
        <taxon>Actinomycetes</taxon>
        <taxon>Micromonosporales</taxon>
        <taxon>Micromonosporaceae</taxon>
        <taxon>Actinoplanes</taxon>
    </lineage>
</organism>
<sequence>MLTMGVEEEFLLLEPHGAVAPKAPEVVRRAGVDEQIKTEYMSYQLETATPVCTGLDELRRELSRLRLAAAAAAERSGVRLVASGAPPFPAGPMMAFNEEDRYRRLARRFPEATEAGGTCGCHVHIGVPDRELAAAVLTRIRPWLPGLLALTVNSPVTGATDTGWASHRYRTQLRWPTFRPPDVWASAEQYDREVRWHLAAGTALDESGIYFLARLSARYPTIEVRVADTGLGVADTVLLAGVVRALVATLIEDVRQRAKIVPVAAGRITERLLAVARGGTRTADEAARLLGKITPQLDANGDTGEVYAGVERLRREGTGAERQRRLWKRYGPTRDFVGALAEATAPLALRV</sequence>
<dbReference type="EMBL" id="JADQTO010000025">
    <property type="protein sequence ID" value="MBG0567149.1"/>
    <property type="molecule type" value="Genomic_DNA"/>
</dbReference>
<dbReference type="AlphaFoldDB" id="A0A931G6E3"/>
<dbReference type="InterPro" id="IPR014746">
    <property type="entry name" value="Gln_synth/guanido_kin_cat_dom"/>
</dbReference>